<evidence type="ECO:0000313" key="11">
    <source>
        <dbReference type="Proteomes" id="UP000243579"/>
    </source>
</evidence>
<feature type="domain" description="Rad4 beta-hairpin" evidence="9">
    <location>
        <begin position="453"/>
        <end position="527"/>
    </location>
</feature>
<feature type="domain" description="Rad4 beta-hairpin" evidence="8">
    <location>
        <begin position="393"/>
        <end position="446"/>
    </location>
</feature>
<sequence>MSDDEVWEDALPSPRDGFEEDEWEDVGSNEVPAAKEADGSESEEWDDVETTTATGPTPVDLHVHDWDALNAALNAAAEAKPDEPKKRIKVKRLTKEEKAQLLVQKKAHLVCLVAREATVNALANQTMLQALLRSIVPPDVEALLVAPPPTEKKDLVYLLQHLVKWFRTTFARRPYAPEARFAMDAASLLAVFYERAGMEHELVCLFTALCRGCRLATRYVVALDTPSITRRDAPFDTFFGVDGGASLRAWNEVQGATRGWLHVDVSRDVIDAPLQVEKLRGRGALLPHIVAFDAAGHSIDVAASYASQWPRTAAGRVDEVWLGQLLGVGRSAAAALDVDAPKLPMPQSAQQFRNHPQYALEKHLGVFQTLHPRKPVGVFKGAPVFSRDHVHTLRTKHQWRRRAREVCDGEVPVKRVAKKDKGVFPPPTDNAISLFGEWQTRVYEAPPVVAGVVPKNEHGNIELWSPQCLPCGAVHLQLPRVAKVARTLGVDFAPAVVGWEVKSGRNVPVLDGIVVAAEVAAMVEDAHATMQHESIEKAIKHNKALVVKRWGTFAQKLLLRKRLRDEYGSGQQG</sequence>
<dbReference type="GO" id="GO:0005737">
    <property type="term" value="C:cytoplasm"/>
    <property type="evidence" value="ECO:0007669"/>
    <property type="project" value="TreeGrafter"/>
</dbReference>
<evidence type="ECO:0000259" key="9">
    <source>
        <dbReference type="SMART" id="SM01032"/>
    </source>
</evidence>
<dbReference type="FunFam" id="3.30.70.2460:FF:000001">
    <property type="entry name" value="DNA repair protein Rad4 family"/>
    <property type="match status" value="1"/>
</dbReference>
<dbReference type="GO" id="GO:0071942">
    <property type="term" value="C:XPC complex"/>
    <property type="evidence" value="ECO:0007669"/>
    <property type="project" value="TreeGrafter"/>
</dbReference>
<dbReference type="InterPro" id="IPR018328">
    <property type="entry name" value="Rad4_beta-hairpin_dom3"/>
</dbReference>
<dbReference type="SMART" id="SM01031">
    <property type="entry name" value="BHD_2"/>
    <property type="match status" value="1"/>
</dbReference>
<comment type="caution">
    <text evidence="10">The sequence shown here is derived from an EMBL/GenBank/DDBJ whole genome shotgun (WGS) entry which is preliminary data.</text>
</comment>
<organism evidence="10 11">
    <name type="scientific">Achlya hypogyna</name>
    <name type="common">Oomycete</name>
    <name type="synonym">Protoachlya hypogyna</name>
    <dbReference type="NCBI Taxonomy" id="1202772"/>
    <lineage>
        <taxon>Eukaryota</taxon>
        <taxon>Sar</taxon>
        <taxon>Stramenopiles</taxon>
        <taxon>Oomycota</taxon>
        <taxon>Saprolegniomycetes</taxon>
        <taxon>Saprolegniales</taxon>
        <taxon>Achlyaceae</taxon>
        <taxon>Achlya</taxon>
    </lineage>
</organism>
<keyword evidence="11" id="KW-1185">Reference proteome</keyword>
<evidence type="ECO:0000313" key="10">
    <source>
        <dbReference type="EMBL" id="OQR95109.1"/>
    </source>
</evidence>
<evidence type="ECO:0000256" key="3">
    <source>
        <dbReference type="ARBA" id="ARBA00022763"/>
    </source>
</evidence>
<evidence type="ECO:0000256" key="1">
    <source>
        <dbReference type="ARBA" id="ARBA00004123"/>
    </source>
</evidence>
<dbReference type="InterPro" id="IPR002931">
    <property type="entry name" value="Transglutaminase-like"/>
</dbReference>
<dbReference type="Pfam" id="PF01841">
    <property type="entry name" value="Transglut_core"/>
    <property type="match status" value="1"/>
</dbReference>
<keyword evidence="4" id="KW-0234">DNA repair</keyword>
<dbReference type="InterPro" id="IPR004583">
    <property type="entry name" value="DNA_repair_Rad4"/>
</dbReference>
<evidence type="ECO:0000256" key="4">
    <source>
        <dbReference type="ARBA" id="ARBA00023204"/>
    </source>
</evidence>
<feature type="domain" description="Rad4 beta-hairpin" evidence="7">
    <location>
        <begin position="341"/>
        <end position="391"/>
    </location>
</feature>
<dbReference type="Gene3D" id="3.30.70.2460">
    <property type="entry name" value="Rad4, beta-hairpin domain BHD3"/>
    <property type="match status" value="1"/>
</dbReference>
<evidence type="ECO:0000256" key="2">
    <source>
        <dbReference type="ARBA" id="ARBA00009525"/>
    </source>
</evidence>
<dbReference type="Pfam" id="PF10403">
    <property type="entry name" value="BHD_1"/>
    <property type="match status" value="1"/>
</dbReference>
<proteinExistence type="inferred from homology"/>
<dbReference type="SMART" id="SM01032">
    <property type="entry name" value="BHD_3"/>
    <property type="match status" value="1"/>
</dbReference>
<dbReference type="InterPro" id="IPR038765">
    <property type="entry name" value="Papain-like_cys_pep_sf"/>
</dbReference>
<accession>A0A1V9ZAU2</accession>
<evidence type="ECO:0000259" key="8">
    <source>
        <dbReference type="SMART" id="SM01031"/>
    </source>
</evidence>
<comment type="subcellular location">
    <subcellularLocation>
        <location evidence="1">Nucleus</location>
    </subcellularLocation>
</comment>
<dbReference type="GO" id="GO:0003684">
    <property type="term" value="F:damaged DNA binding"/>
    <property type="evidence" value="ECO:0007669"/>
    <property type="project" value="InterPro"/>
</dbReference>
<name>A0A1V9ZAU2_ACHHY</name>
<dbReference type="GO" id="GO:0006298">
    <property type="term" value="P:mismatch repair"/>
    <property type="evidence" value="ECO:0007669"/>
    <property type="project" value="TreeGrafter"/>
</dbReference>
<dbReference type="GO" id="GO:0006289">
    <property type="term" value="P:nucleotide-excision repair"/>
    <property type="evidence" value="ECO:0007669"/>
    <property type="project" value="InterPro"/>
</dbReference>
<feature type="compositionally biased region" description="Acidic residues" evidence="6">
    <location>
        <begin position="18"/>
        <end position="27"/>
    </location>
</feature>
<dbReference type="AlphaFoldDB" id="A0A1V9ZAU2"/>
<reference evidence="10 11" key="1">
    <citation type="journal article" date="2014" name="Genome Biol. Evol.">
        <title>The secreted proteins of Achlya hypogyna and Thraustotheca clavata identify the ancestral oomycete secretome and reveal gene acquisitions by horizontal gene transfer.</title>
        <authorList>
            <person name="Misner I."/>
            <person name="Blouin N."/>
            <person name="Leonard G."/>
            <person name="Richards T.A."/>
            <person name="Lane C.E."/>
        </authorList>
    </citation>
    <scope>NUCLEOTIDE SEQUENCE [LARGE SCALE GENOMIC DNA]</scope>
    <source>
        <strain evidence="10 11">ATCC 48635</strain>
    </source>
</reference>
<dbReference type="InterPro" id="IPR018326">
    <property type="entry name" value="Rad4_beta-hairpin_dom1"/>
</dbReference>
<feature type="region of interest" description="Disordered" evidence="6">
    <location>
        <begin position="1"/>
        <end position="58"/>
    </location>
</feature>
<keyword evidence="5" id="KW-0539">Nucleus</keyword>
<dbReference type="InterPro" id="IPR036985">
    <property type="entry name" value="Transglutaminase-like_sf"/>
</dbReference>
<dbReference type="PANTHER" id="PTHR12135:SF0">
    <property type="entry name" value="DNA REPAIR PROTEIN COMPLEMENTING XP-C CELLS"/>
    <property type="match status" value="1"/>
</dbReference>
<dbReference type="InterPro" id="IPR042488">
    <property type="entry name" value="Rad4_BHD3_sf"/>
</dbReference>
<dbReference type="GO" id="GO:0003697">
    <property type="term" value="F:single-stranded DNA binding"/>
    <property type="evidence" value="ECO:0007669"/>
    <property type="project" value="TreeGrafter"/>
</dbReference>
<evidence type="ECO:0000259" key="7">
    <source>
        <dbReference type="SMART" id="SM01030"/>
    </source>
</evidence>
<dbReference type="EMBL" id="JNBR01000335">
    <property type="protein sequence ID" value="OQR95109.1"/>
    <property type="molecule type" value="Genomic_DNA"/>
</dbReference>
<dbReference type="GO" id="GO:0000111">
    <property type="term" value="C:nucleotide-excision repair factor 2 complex"/>
    <property type="evidence" value="ECO:0007669"/>
    <property type="project" value="TreeGrafter"/>
</dbReference>
<evidence type="ECO:0000256" key="6">
    <source>
        <dbReference type="SAM" id="MobiDB-lite"/>
    </source>
</evidence>
<dbReference type="STRING" id="1202772.A0A1V9ZAU2"/>
<dbReference type="PANTHER" id="PTHR12135">
    <property type="entry name" value="DNA REPAIR PROTEIN XP-C / RAD4"/>
    <property type="match status" value="1"/>
</dbReference>
<dbReference type="OrthoDB" id="300780at2759"/>
<comment type="similarity">
    <text evidence="2">Belongs to the XPC family.</text>
</comment>
<dbReference type="Gene3D" id="3.90.260.10">
    <property type="entry name" value="Transglutaminase-like"/>
    <property type="match status" value="1"/>
</dbReference>
<gene>
    <name evidence="10" type="ORF">ACHHYP_00401</name>
</gene>
<protein>
    <submittedName>
        <fullName evidence="10">DNA repair protein</fullName>
    </submittedName>
</protein>
<dbReference type="InterPro" id="IPR018327">
    <property type="entry name" value="BHD_2"/>
</dbReference>
<dbReference type="Pfam" id="PF10405">
    <property type="entry name" value="BHD_3"/>
    <property type="match status" value="1"/>
</dbReference>
<feature type="compositionally biased region" description="Acidic residues" evidence="6">
    <location>
        <begin position="39"/>
        <end position="49"/>
    </location>
</feature>
<dbReference type="Proteomes" id="UP000243579">
    <property type="component" value="Unassembled WGS sequence"/>
</dbReference>
<keyword evidence="3" id="KW-0227">DNA damage</keyword>
<dbReference type="SMART" id="SM01030">
    <property type="entry name" value="BHD_1"/>
    <property type="match status" value="1"/>
</dbReference>
<evidence type="ECO:0000256" key="5">
    <source>
        <dbReference type="ARBA" id="ARBA00023242"/>
    </source>
</evidence>
<dbReference type="SUPFAM" id="SSF54001">
    <property type="entry name" value="Cysteine proteinases"/>
    <property type="match status" value="1"/>
</dbReference>
<dbReference type="Gene3D" id="2.20.20.110">
    <property type="entry name" value="Rad4, beta-hairpin domain BHD1"/>
    <property type="match status" value="1"/>
</dbReference>